<gene>
    <name evidence="4" type="ORF">ACHIPV_24555</name>
    <name evidence="2" type="ORF">ACHIPZ_19715</name>
    <name evidence="3" type="ORF">ACHIRB_16635</name>
</gene>
<proteinExistence type="predicted"/>
<dbReference type="RefSeq" id="WP_395116115.1">
    <property type="nucleotide sequence ID" value="NZ_JBIMSN010000063.1"/>
</dbReference>
<comment type="caution">
    <text evidence="2">The sequence shown here is derived from an EMBL/GenBank/DDBJ whole genome shotgun (WGS) entry which is preliminary data.</text>
</comment>
<evidence type="ECO:0000256" key="1">
    <source>
        <dbReference type="SAM" id="SignalP"/>
    </source>
</evidence>
<evidence type="ECO:0000313" key="3">
    <source>
        <dbReference type="EMBL" id="MFH5230191.1"/>
    </source>
</evidence>
<evidence type="ECO:0000313" key="6">
    <source>
        <dbReference type="Proteomes" id="UP001609176"/>
    </source>
</evidence>
<dbReference type="EMBL" id="JBIMSO010000060">
    <property type="protein sequence ID" value="MFH5210416.1"/>
    <property type="molecule type" value="Genomic_DNA"/>
</dbReference>
<evidence type="ECO:0000313" key="7">
    <source>
        <dbReference type="Proteomes" id="UP001609219"/>
    </source>
</evidence>
<organism evidence="2 5">
    <name type="scientific">Antrihabitans spumae</name>
    <dbReference type="NCBI Taxonomy" id="3373370"/>
    <lineage>
        <taxon>Bacteria</taxon>
        <taxon>Bacillati</taxon>
        <taxon>Actinomycetota</taxon>
        <taxon>Actinomycetes</taxon>
        <taxon>Mycobacteriales</taxon>
        <taxon>Nocardiaceae</taxon>
        <taxon>Antrihabitans</taxon>
    </lineage>
</organism>
<accession>A0ABW7JQX7</accession>
<protein>
    <recommendedName>
        <fullName evidence="8">Secreted protein</fullName>
    </recommendedName>
</protein>
<feature type="signal peptide" evidence="1">
    <location>
        <begin position="1"/>
        <end position="30"/>
    </location>
</feature>
<dbReference type="Proteomes" id="UP001609219">
    <property type="component" value="Unassembled WGS sequence"/>
</dbReference>
<evidence type="ECO:0008006" key="8">
    <source>
        <dbReference type="Google" id="ProtNLM"/>
    </source>
</evidence>
<feature type="chain" id="PRO_5045033542" description="Secreted protein" evidence="1">
    <location>
        <begin position="31"/>
        <end position="211"/>
    </location>
</feature>
<dbReference type="EMBL" id="JBIMSN010000063">
    <property type="protein sequence ID" value="MFH5230191.1"/>
    <property type="molecule type" value="Genomic_DNA"/>
</dbReference>
<dbReference type="Proteomes" id="UP001609176">
    <property type="component" value="Unassembled WGS sequence"/>
</dbReference>
<reference evidence="5 6" key="1">
    <citation type="submission" date="2024-10" db="EMBL/GenBank/DDBJ databases">
        <authorList>
            <person name="Riesco R."/>
        </authorList>
    </citation>
    <scope>NUCLEOTIDE SEQUENCE [LARGE SCALE GENOMIC DNA]</scope>
    <source>
        <strain evidence="4 6">NCIMB 15448</strain>
        <strain evidence="2 5">NCIMB 15449</strain>
        <strain evidence="3 7">NCIMB 15450</strain>
    </source>
</reference>
<evidence type="ECO:0000313" key="2">
    <source>
        <dbReference type="EMBL" id="MFH5210416.1"/>
    </source>
</evidence>
<keyword evidence="7" id="KW-1185">Reference proteome</keyword>
<evidence type="ECO:0000313" key="4">
    <source>
        <dbReference type="EMBL" id="MFH5245025.1"/>
    </source>
</evidence>
<dbReference type="Proteomes" id="UP001609175">
    <property type="component" value="Unassembled WGS sequence"/>
</dbReference>
<dbReference type="EMBL" id="JBIMSP010000059">
    <property type="protein sequence ID" value="MFH5245025.1"/>
    <property type="molecule type" value="Genomic_DNA"/>
</dbReference>
<evidence type="ECO:0000313" key="5">
    <source>
        <dbReference type="Proteomes" id="UP001609175"/>
    </source>
</evidence>
<name>A0ABW7JQX7_9NOCA</name>
<keyword evidence="1" id="KW-0732">Signal</keyword>
<sequence>MNRRSRVVRTTSALFVSMAAAVVFTGTAAAAPTPEVAAIPNIAASVLEASPIELQQAAATMGPDAVQAVANLLGVIEIPDLGITTPQPFIYPAPTLGCGIAGAPATVTVASAQGGPNFPIPPWINKGELRFQAIPGFIDIPKTSNLSVAWINLSTFKGGIVTLDDNLAGIPTLSKTVPTGSGPVLAAMFGGVSYASGANCFALPTVGSFTA</sequence>